<dbReference type="GeneID" id="36624939"/>
<evidence type="ECO:0000313" key="1">
    <source>
        <dbReference type="EMBL" id="PTB49689.1"/>
    </source>
</evidence>
<dbReference type="Proteomes" id="UP000241690">
    <property type="component" value="Unassembled WGS sequence"/>
</dbReference>
<proteinExistence type="predicted"/>
<dbReference type="RefSeq" id="XP_024769366.1">
    <property type="nucleotide sequence ID" value="XM_024916370.1"/>
</dbReference>
<dbReference type="AlphaFoldDB" id="A0A2T3ZY09"/>
<protein>
    <submittedName>
        <fullName evidence="1">Uncharacterized protein</fullName>
    </submittedName>
</protein>
<accession>A0A2T3ZY09</accession>
<keyword evidence="2" id="KW-1185">Reference proteome</keyword>
<gene>
    <name evidence="1" type="ORF">M431DRAFT_486254</name>
</gene>
<reference evidence="1 2" key="1">
    <citation type="submission" date="2016-07" db="EMBL/GenBank/DDBJ databases">
        <title>Multiple horizontal gene transfer events from other fungi enriched the ability of initially mycotrophic Trichoderma (Ascomycota) to feed on dead plant biomass.</title>
        <authorList>
            <consortium name="DOE Joint Genome Institute"/>
            <person name="Aerts A."/>
            <person name="Atanasova L."/>
            <person name="Chenthamara K."/>
            <person name="Zhang J."/>
            <person name="Grujic M."/>
            <person name="Henrissat B."/>
            <person name="Kuo A."/>
            <person name="Salamov A."/>
            <person name="Lipzen A."/>
            <person name="Labutti K."/>
            <person name="Barry K."/>
            <person name="Miao Y."/>
            <person name="Rahimi M.J."/>
            <person name="Shen Q."/>
            <person name="Grigoriev I.V."/>
            <person name="Kubicek C.P."/>
            <person name="Druzhinina I.S."/>
        </authorList>
    </citation>
    <scope>NUCLEOTIDE SEQUENCE [LARGE SCALE GENOMIC DNA]</scope>
    <source>
        <strain evidence="1 2">CBS 226.95</strain>
    </source>
</reference>
<sequence length="150" mass="16082">MAPEQRLNGKGPETAATQIRTGFSQHGHLSPPRLSELPNAVINGAFAPGQSGRIWGRQSAPLAPSIWAGRWLAVCHSHSVLPLSQAQLTPRLIGLAAAALAVQSPPEAGDSYDMYIWIINHPFWKSEQRDKWRQMSGGSCSGMGAFSGLA</sequence>
<dbReference type="EMBL" id="KZ679690">
    <property type="protein sequence ID" value="PTB49689.1"/>
    <property type="molecule type" value="Genomic_DNA"/>
</dbReference>
<organism evidence="1 2">
    <name type="scientific">Trichoderma harzianum CBS 226.95</name>
    <dbReference type="NCBI Taxonomy" id="983964"/>
    <lineage>
        <taxon>Eukaryota</taxon>
        <taxon>Fungi</taxon>
        <taxon>Dikarya</taxon>
        <taxon>Ascomycota</taxon>
        <taxon>Pezizomycotina</taxon>
        <taxon>Sordariomycetes</taxon>
        <taxon>Hypocreomycetidae</taxon>
        <taxon>Hypocreales</taxon>
        <taxon>Hypocreaceae</taxon>
        <taxon>Trichoderma</taxon>
    </lineage>
</organism>
<evidence type="ECO:0000313" key="2">
    <source>
        <dbReference type="Proteomes" id="UP000241690"/>
    </source>
</evidence>
<name>A0A2T3ZY09_TRIHA</name>